<proteinExistence type="predicted"/>
<sequence length="34" mass="3791">MLENPPMASFLAICKALVLHVVGATNLQWRCIHL</sequence>
<evidence type="ECO:0000313" key="1">
    <source>
        <dbReference type="EMBL" id="KMT02280.1"/>
    </source>
</evidence>
<dbReference type="AlphaFoldDB" id="A0A0J8BLJ6"/>
<protein>
    <submittedName>
        <fullName evidence="1">Uncharacterized protein</fullName>
    </submittedName>
</protein>
<dbReference type="Proteomes" id="UP000035740">
    <property type="component" value="Chromosome 9"/>
</dbReference>
<name>A0A0J8BLJ6_BETVV</name>
<accession>A0A0J8BLJ6</accession>
<dbReference type="Gramene" id="KMT02280">
    <property type="protein sequence ID" value="KMT02280"/>
    <property type="gene ID" value="BVRB_9g205980"/>
</dbReference>
<dbReference type="EMBL" id="KQ090177">
    <property type="protein sequence ID" value="KMT02280.1"/>
    <property type="molecule type" value="Genomic_DNA"/>
</dbReference>
<keyword evidence="2" id="KW-1185">Reference proteome</keyword>
<reference evidence="1 2" key="1">
    <citation type="journal article" date="2014" name="Nature">
        <title>The genome of the recently domesticated crop plant sugar beet (Beta vulgaris).</title>
        <authorList>
            <person name="Dohm J.C."/>
            <person name="Minoche A.E."/>
            <person name="Holtgrawe D."/>
            <person name="Capella-Gutierrez S."/>
            <person name="Zakrzewski F."/>
            <person name="Tafer H."/>
            <person name="Rupp O."/>
            <person name="Sorensen T.R."/>
            <person name="Stracke R."/>
            <person name="Reinhardt R."/>
            <person name="Goesmann A."/>
            <person name="Kraft T."/>
            <person name="Schulz B."/>
            <person name="Stadler P.F."/>
            <person name="Schmidt T."/>
            <person name="Gabaldon T."/>
            <person name="Lehrach H."/>
            <person name="Weisshaar B."/>
            <person name="Himmelbauer H."/>
        </authorList>
    </citation>
    <scope>NUCLEOTIDE SEQUENCE [LARGE SCALE GENOMIC DNA]</scope>
    <source>
        <tissue evidence="1">Taproot</tissue>
    </source>
</reference>
<evidence type="ECO:0000313" key="2">
    <source>
        <dbReference type="Proteomes" id="UP000035740"/>
    </source>
</evidence>
<gene>
    <name evidence="1" type="ORF">BVRB_9g205980</name>
</gene>
<organism evidence="1 2">
    <name type="scientific">Beta vulgaris subsp. vulgaris</name>
    <name type="common">Beet</name>
    <dbReference type="NCBI Taxonomy" id="3555"/>
    <lineage>
        <taxon>Eukaryota</taxon>
        <taxon>Viridiplantae</taxon>
        <taxon>Streptophyta</taxon>
        <taxon>Embryophyta</taxon>
        <taxon>Tracheophyta</taxon>
        <taxon>Spermatophyta</taxon>
        <taxon>Magnoliopsida</taxon>
        <taxon>eudicotyledons</taxon>
        <taxon>Gunneridae</taxon>
        <taxon>Pentapetalae</taxon>
        <taxon>Caryophyllales</taxon>
        <taxon>Chenopodiaceae</taxon>
        <taxon>Betoideae</taxon>
        <taxon>Beta</taxon>
    </lineage>
</organism>